<dbReference type="AlphaFoldDB" id="A0A372JQC6"/>
<dbReference type="Gene3D" id="3.40.50.1820">
    <property type="entry name" value="alpha/beta hydrolase"/>
    <property type="match status" value="1"/>
</dbReference>
<accession>A0A372JQC6</accession>
<dbReference type="InterPro" id="IPR013595">
    <property type="entry name" value="Pept_S33_TAP-like_C"/>
</dbReference>
<dbReference type="PANTHER" id="PTHR43248">
    <property type="entry name" value="2-SUCCINYL-6-HYDROXY-2,4-CYCLOHEXADIENE-1-CARBOXYLATE SYNTHASE"/>
    <property type="match status" value="1"/>
</dbReference>
<dbReference type="InterPro" id="IPR029058">
    <property type="entry name" value="AB_hydrolase_fold"/>
</dbReference>
<dbReference type="PANTHER" id="PTHR43248:SF30">
    <property type="entry name" value="AB HYDROLASE-1 DOMAIN-CONTAINING PROTEIN"/>
    <property type="match status" value="1"/>
</dbReference>
<comment type="caution">
    <text evidence="6">The sequence shown here is derived from an EMBL/GenBank/DDBJ whole genome shotgun (WGS) entry which is preliminary data.</text>
</comment>
<feature type="region of interest" description="Disordered" evidence="3">
    <location>
        <begin position="540"/>
        <end position="563"/>
    </location>
</feature>
<gene>
    <name evidence="6" type="ORF">DZF91_07740</name>
</gene>
<keyword evidence="2 6" id="KW-0378">Hydrolase</keyword>
<dbReference type="InterPro" id="IPR000073">
    <property type="entry name" value="AB_hydrolase_1"/>
</dbReference>
<protein>
    <submittedName>
        <fullName evidence="6">Alpha/beta hydrolase</fullName>
    </submittedName>
</protein>
<reference evidence="6 7" key="1">
    <citation type="submission" date="2018-08" db="EMBL/GenBank/DDBJ databases">
        <title>Actinomadura jelena sp. nov., a novel Actinomycete isolated from soil in Chad.</title>
        <authorList>
            <person name="Shi L."/>
        </authorList>
    </citation>
    <scope>NUCLEOTIDE SEQUENCE [LARGE SCALE GENOMIC DNA]</scope>
    <source>
        <strain evidence="6 7">NEAU-G17</strain>
    </source>
</reference>
<evidence type="ECO:0000259" key="4">
    <source>
        <dbReference type="Pfam" id="PF00561"/>
    </source>
</evidence>
<keyword evidence="7" id="KW-1185">Reference proteome</keyword>
<dbReference type="Proteomes" id="UP000261811">
    <property type="component" value="Unassembled WGS sequence"/>
</dbReference>
<evidence type="ECO:0000313" key="7">
    <source>
        <dbReference type="Proteomes" id="UP000261811"/>
    </source>
</evidence>
<dbReference type="EMBL" id="QURH01000146">
    <property type="protein sequence ID" value="RFU42232.1"/>
    <property type="molecule type" value="Genomic_DNA"/>
</dbReference>
<evidence type="ECO:0000256" key="3">
    <source>
        <dbReference type="SAM" id="MobiDB-lite"/>
    </source>
</evidence>
<dbReference type="Pfam" id="PF00561">
    <property type="entry name" value="Abhydrolase_1"/>
    <property type="match status" value="1"/>
</dbReference>
<dbReference type="Pfam" id="PF08386">
    <property type="entry name" value="Abhydrolase_4"/>
    <property type="match status" value="1"/>
</dbReference>
<dbReference type="SUPFAM" id="SSF53474">
    <property type="entry name" value="alpha/beta-Hydrolases"/>
    <property type="match status" value="1"/>
</dbReference>
<comment type="similarity">
    <text evidence="1">Belongs to the peptidase S33 family.</text>
</comment>
<evidence type="ECO:0000259" key="5">
    <source>
        <dbReference type="Pfam" id="PF08386"/>
    </source>
</evidence>
<feature type="domain" description="AB hydrolase-1" evidence="4">
    <location>
        <begin position="146"/>
        <end position="351"/>
    </location>
</feature>
<sequence length="563" mass="60411">MYVCRSAVAGNGLARSAPGGGRASGRSWFFGVPAAEHDPNVISCRDHLRRFPADPPSPQESLSVTRTGRTAGFAATAALAAAAALVSTPAHAASPAKITWKPCADDRSAQCGTLSVPIDRARPKLGRIKLAVARAKATDPKRRLGTIFVNPGGPGASGIDFVLDRAGLNREVRKRYDIVGFDPRGVGGSHPVKCGKLGKAPALYPKNQAEFTKLRSYQRALYTACRKNTGPMYDHMGATDFARDMDAVRAALGEQKIAYYGVSYGTWLGQRYAELFPGRVKALVVDGTMDHSVAGAVRFSTDESRGLEAAYAQFARWCPTSRYCAIRGKNPWKVLDTLRARAAKGTLHDIDSSKIRLTTVGLAQMVRATMYDPIAWNELSEELAYLSRQKVRKVTSPRAKASPDGRFAGIMCSDWTFPVRNHKDLAALWKANRKAAPHLGTSPLGYEAVVACLGRPAGADRQRPSRVPPSVPVLVIGGVGDPATVLPWAQSVNRQVRGSSLVTYQGAGHGMYGLSGCVRTSVDAFLLAGRRPAGGTRCPAVLPDYSSQGERRAPGKAQEPLRF</sequence>
<dbReference type="InterPro" id="IPR051601">
    <property type="entry name" value="Serine_prot/Carboxylest_S33"/>
</dbReference>
<dbReference type="GO" id="GO:0016787">
    <property type="term" value="F:hydrolase activity"/>
    <property type="evidence" value="ECO:0007669"/>
    <property type="project" value="UniProtKB-KW"/>
</dbReference>
<evidence type="ECO:0000313" key="6">
    <source>
        <dbReference type="EMBL" id="RFU42232.1"/>
    </source>
</evidence>
<organism evidence="6 7">
    <name type="scientific">Actinomadura logoneensis</name>
    <dbReference type="NCBI Taxonomy" id="2293572"/>
    <lineage>
        <taxon>Bacteria</taxon>
        <taxon>Bacillati</taxon>
        <taxon>Actinomycetota</taxon>
        <taxon>Actinomycetes</taxon>
        <taxon>Streptosporangiales</taxon>
        <taxon>Thermomonosporaceae</taxon>
        <taxon>Actinomadura</taxon>
    </lineage>
</organism>
<name>A0A372JQC6_9ACTN</name>
<proteinExistence type="inferred from homology"/>
<feature type="domain" description="Peptidase S33 tripeptidyl aminopeptidase-like C-terminal" evidence="5">
    <location>
        <begin position="446"/>
        <end position="538"/>
    </location>
</feature>
<evidence type="ECO:0000256" key="1">
    <source>
        <dbReference type="ARBA" id="ARBA00010088"/>
    </source>
</evidence>
<evidence type="ECO:0000256" key="2">
    <source>
        <dbReference type="ARBA" id="ARBA00022801"/>
    </source>
</evidence>
<feature type="compositionally biased region" description="Basic and acidic residues" evidence="3">
    <location>
        <begin position="549"/>
        <end position="563"/>
    </location>
</feature>